<gene>
    <name evidence="1" type="ORF">KUCAC02_001500</name>
</gene>
<sequence length="87" mass="9748">MSPLKQYVDKVTRVYERYIEYVKRNPSAAAQVEGTVRTLSYLIAGRFTDSHLISELVYSASNLLVFFNDSILRKGLRCSLAVVSTAG</sequence>
<comment type="caution">
    <text evidence="1">The sequence shown here is derived from an EMBL/GenBank/DDBJ whole genome shotgun (WGS) entry which is preliminary data.</text>
</comment>
<protein>
    <submittedName>
        <fullName evidence="1">Uncharacterized protein</fullName>
    </submittedName>
</protein>
<keyword evidence="2" id="KW-1185">Reference proteome</keyword>
<proteinExistence type="predicted"/>
<dbReference type="EMBL" id="CM043787">
    <property type="protein sequence ID" value="KAI4829835.1"/>
    <property type="molecule type" value="Genomic_DNA"/>
</dbReference>
<name>A0ACB9XRR4_CHAAC</name>
<reference evidence="1" key="1">
    <citation type="submission" date="2022-05" db="EMBL/GenBank/DDBJ databases">
        <title>Chromosome-level genome of Chaenocephalus aceratus.</title>
        <authorList>
            <person name="Park H."/>
        </authorList>
    </citation>
    <scope>NUCLEOTIDE SEQUENCE</scope>
    <source>
        <strain evidence="1">KU_202001</strain>
    </source>
</reference>
<evidence type="ECO:0000313" key="1">
    <source>
        <dbReference type="EMBL" id="KAI4829835.1"/>
    </source>
</evidence>
<accession>A0ACB9XRR4</accession>
<evidence type="ECO:0000313" key="2">
    <source>
        <dbReference type="Proteomes" id="UP001057452"/>
    </source>
</evidence>
<dbReference type="Proteomes" id="UP001057452">
    <property type="component" value="Chromosome 3"/>
</dbReference>
<organism evidence="1 2">
    <name type="scientific">Chaenocephalus aceratus</name>
    <name type="common">Blackfin icefish</name>
    <name type="synonym">Chaenichthys aceratus</name>
    <dbReference type="NCBI Taxonomy" id="36190"/>
    <lineage>
        <taxon>Eukaryota</taxon>
        <taxon>Metazoa</taxon>
        <taxon>Chordata</taxon>
        <taxon>Craniata</taxon>
        <taxon>Vertebrata</taxon>
        <taxon>Euteleostomi</taxon>
        <taxon>Actinopterygii</taxon>
        <taxon>Neopterygii</taxon>
        <taxon>Teleostei</taxon>
        <taxon>Neoteleostei</taxon>
        <taxon>Acanthomorphata</taxon>
        <taxon>Eupercaria</taxon>
        <taxon>Perciformes</taxon>
        <taxon>Notothenioidei</taxon>
        <taxon>Channichthyidae</taxon>
        <taxon>Chaenocephalus</taxon>
    </lineage>
</organism>